<dbReference type="EMBL" id="LK932466">
    <property type="protein sequence ID" value="CDS83347.1"/>
    <property type="molecule type" value="Genomic_DNA"/>
</dbReference>
<organism evidence="1">
    <name type="scientific">Clostridioides difficile</name>
    <name type="common">Peptoclostridium difficile</name>
    <dbReference type="NCBI Taxonomy" id="1496"/>
    <lineage>
        <taxon>Bacteria</taxon>
        <taxon>Bacillati</taxon>
        <taxon>Bacillota</taxon>
        <taxon>Clostridia</taxon>
        <taxon>Peptostreptococcales</taxon>
        <taxon>Peptostreptococcaceae</taxon>
        <taxon>Clostridioides</taxon>
    </lineage>
</organism>
<proteinExistence type="predicted"/>
<name>A0A068ZY37_CLODI</name>
<reference evidence="1" key="1">
    <citation type="submission" date="2014-07" db="EMBL/GenBank/DDBJ databases">
        <authorList>
            <person name="Monot Marc"/>
        </authorList>
    </citation>
    <scope>NUCLEOTIDE SEQUENCE</scope>
</reference>
<protein>
    <submittedName>
        <fullName evidence="1">Uncharacterized protein</fullName>
    </submittedName>
</protein>
<accession>A0A068ZY37</accession>
<evidence type="ECO:0000313" key="1">
    <source>
        <dbReference type="EMBL" id="CDS83347.1"/>
    </source>
</evidence>
<sequence>MLKNCVQESKAVGAAVTFKVGAK</sequence>
<dbReference type="AlphaFoldDB" id="A0A068ZY37"/>
<gene>
    <name evidence="1" type="ORF">BN1096_170009</name>
</gene>